<comment type="caution">
    <text evidence="4">The sequence shown here is derived from an EMBL/GenBank/DDBJ whole genome shotgun (WGS) entry which is preliminary data.</text>
</comment>
<dbReference type="Pfam" id="PF14559">
    <property type="entry name" value="TPR_19"/>
    <property type="match status" value="2"/>
</dbReference>
<keyword evidence="2 3" id="KW-0802">TPR repeat</keyword>
<evidence type="ECO:0000256" key="3">
    <source>
        <dbReference type="PROSITE-ProRule" id="PRU00339"/>
    </source>
</evidence>
<feature type="repeat" description="TPR" evidence="3">
    <location>
        <begin position="599"/>
        <end position="632"/>
    </location>
</feature>
<accession>A0ABR9CX26</accession>
<dbReference type="InterPro" id="IPR043504">
    <property type="entry name" value="Peptidase_S1_PA_chymotrypsin"/>
</dbReference>
<dbReference type="Pfam" id="PF13432">
    <property type="entry name" value="TPR_16"/>
    <property type="match status" value="3"/>
</dbReference>
<dbReference type="InterPro" id="IPR001940">
    <property type="entry name" value="Peptidase_S1C"/>
</dbReference>
<keyword evidence="1" id="KW-0677">Repeat</keyword>
<evidence type="ECO:0000256" key="2">
    <source>
        <dbReference type="ARBA" id="ARBA00022803"/>
    </source>
</evidence>
<dbReference type="Pfam" id="PF13181">
    <property type="entry name" value="TPR_8"/>
    <property type="match status" value="2"/>
</dbReference>
<feature type="repeat" description="TPR" evidence="3">
    <location>
        <begin position="633"/>
        <end position="666"/>
    </location>
</feature>
<dbReference type="SUPFAM" id="SSF48452">
    <property type="entry name" value="TPR-like"/>
    <property type="match status" value="3"/>
</dbReference>
<feature type="repeat" description="TPR" evidence="3">
    <location>
        <begin position="289"/>
        <end position="322"/>
    </location>
</feature>
<name>A0ABR9CX26_9GAMM</name>
<dbReference type="InterPro" id="IPR011990">
    <property type="entry name" value="TPR-like_helical_dom_sf"/>
</dbReference>
<dbReference type="Proteomes" id="UP000652176">
    <property type="component" value="Unassembled WGS sequence"/>
</dbReference>
<dbReference type="Gene3D" id="1.25.40.10">
    <property type="entry name" value="Tetratricopeptide repeat domain"/>
    <property type="match status" value="2"/>
</dbReference>
<feature type="repeat" description="TPR" evidence="3">
    <location>
        <begin position="565"/>
        <end position="598"/>
    </location>
</feature>
<feature type="repeat" description="TPR" evidence="3">
    <location>
        <begin position="459"/>
        <end position="492"/>
    </location>
</feature>
<dbReference type="Gene3D" id="2.40.10.10">
    <property type="entry name" value="Trypsin-like serine proteases"/>
    <property type="match status" value="2"/>
</dbReference>
<reference evidence="4 5" key="1">
    <citation type="submission" date="2020-09" db="EMBL/GenBank/DDBJ databases">
        <title>Methylomonas albis sp. nov. and Methylomonas fluvii sp. nov.: Two cold-adapted methanotrophs from the River Elbe and an amended description of Methylovulum psychrotolerans strain Eb1.</title>
        <authorList>
            <person name="Bussmann I.K."/>
            <person name="Klings K.-W."/>
            <person name="Warnstedt J."/>
            <person name="Hoppert M."/>
            <person name="Saborowski A."/>
            <person name="Horn F."/>
            <person name="Liebner S."/>
        </authorList>
    </citation>
    <scope>NUCLEOTIDE SEQUENCE [LARGE SCALE GENOMIC DNA]</scope>
    <source>
        <strain evidence="4 5">EbA</strain>
    </source>
</reference>
<feature type="repeat" description="TPR" evidence="3">
    <location>
        <begin position="497"/>
        <end position="530"/>
    </location>
</feature>
<dbReference type="SUPFAM" id="SSF50494">
    <property type="entry name" value="Trypsin-like serine proteases"/>
    <property type="match status" value="1"/>
</dbReference>
<dbReference type="PANTHER" id="PTHR44943">
    <property type="entry name" value="CELLULOSE SYNTHASE OPERON PROTEIN C"/>
    <property type="match status" value="1"/>
</dbReference>
<feature type="repeat" description="TPR" evidence="3">
    <location>
        <begin position="425"/>
        <end position="458"/>
    </location>
</feature>
<dbReference type="SMART" id="SM00028">
    <property type="entry name" value="TPR"/>
    <property type="match status" value="12"/>
</dbReference>
<feature type="repeat" description="TPR" evidence="3">
    <location>
        <begin position="357"/>
        <end position="390"/>
    </location>
</feature>
<dbReference type="PRINTS" id="PR00834">
    <property type="entry name" value="PROTEASES2C"/>
</dbReference>
<dbReference type="InterPro" id="IPR009003">
    <property type="entry name" value="Peptidase_S1_PA"/>
</dbReference>
<dbReference type="PANTHER" id="PTHR44943:SF8">
    <property type="entry name" value="TPR REPEAT-CONTAINING PROTEIN MJ0263"/>
    <property type="match status" value="1"/>
</dbReference>
<dbReference type="PROSITE" id="PS51257">
    <property type="entry name" value="PROKAR_LIPOPROTEIN"/>
    <property type="match status" value="1"/>
</dbReference>
<evidence type="ECO:0000313" key="4">
    <source>
        <dbReference type="EMBL" id="MBD9355438.1"/>
    </source>
</evidence>
<dbReference type="Pfam" id="PF13365">
    <property type="entry name" value="Trypsin_2"/>
    <property type="match status" value="1"/>
</dbReference>
<dbReference type="RefSeq" id="WP_192373805.1">
    <property type="nucleotide sequence ID" value="NZ_CAJHIV010000001.1"/>
</dbReference>
<evidence type="ECO:0000256" key="1">
    <source>
        <dbReference type="ARBA" id="ARBA00022737"/>
    </source>
</evidence>
<dbReference type="InterPro" id="IPR019734">
    <property type="entry name" value="TPR_rpt"/>
</dbReference>
<feature type="repeat" description="TPR" evidence="3">
    <location>
        <begin position="667"/>
        <end position="700"/>
    </location>
</feature>
<dbReference type="EMBL" id="JACXSS010000001">
    <property type="protein sequence ID" value="MBD9355438.1"/>
    <property type="molecule type" value="Genomic_DNA"/>
</dbReference>
<keyword evidence="5" id="KW-1185">Reference proteome</keyword>
<sequence>MNRVKLISWYLSCLLTMLGCETRAEYDAEGLFKQVSSSIVTIQTFDEKGRQQGQGSGVVVDKDRIVTNCHVIREADSLKVAAGSQVYAAAWTQTDPSRDICVISAEGIVAPPIDTRKMGNVKIGETVFAVGNPLGFGLSVSSGLVSSISPYRDEQVIVASVPLSPGSSGGGLFDSRGRLLGITTAILTAGQNLNIVLPADWIAEMSKRGTAPPPPSVSPGPEPRWMEETIALQHAGNLLEFENHVRKWRETQPNSALAAAYLGVALGGKNPKEAEAALRDAVRLDDRNEFAWFVLAKLLYRLDQRDEAKQILQKALQLSPNHGSAYSTKAEWLLADNKPKEAYAAVQDAIRVEPGVVEHWRWLGVIADRLDRAEESAKAYQTALRLNPMDDASKQALSNVLARNGKADAARLILGKDSDSNPSNAGTWLSMGFTESARKHYGDAEKAFRKALEISPGNSNAWVGLGVVLTETNRLKDAEQAYDKAYDSKPDDRGVVAEILTNRGNVKSKLGDKRAALADIETAIRTDPTYANAYRSLGILKVEARDHRAVVEAFRKVVASNIVGADDWATLGEALEALGEKSEALEALKKSEKLNPNSQQVLQKLTGYYGRNGDLQKALDYIERAIKIDSSVAAHWSSKGYALLKLNRLPEAISSLETATNLDPQFPSAWINLGEAQMRSNNLGKAIQSLEKAVTLAPAALDARLFLAQSYLSSRQADKARTHANAMLKAQPELPQALAIVTLAYLMDNNYDAALTNYRKIQARSPQIAKSVKAVGISQGLTGAQALPD</sequence>
<proteinExistence type="predicted"/>
<evidence type="ECO:0000313" key="5">
    <source>
        <dbReference type="Proteomes" id="UP000652176"/>
    </source>
</evidence>
<dbReference type="PROSITE" id="PS50005">
    <property type="entry name" value="TPR"/>
    <property type="match status" value="9"/>
</dbReference>
<gene>
    <name evidence="4" type="ORF">IE877_06020</name>
</gene>
<organism evidence="4 5">
    <name type="scientific">Methylomonas albis</name>
    <dbReference type="NCBI Taxonomy" id="1854563"/>
    <lineage>
        <taxon>Bacteria</taxon>
        <taxon>Pseudomonadati</taxon>
        <taxon>Pseudomonadota</taxon>
        <taxon>Gammaproteobacteria</taxon>
        <taxon>Methylococcales</taxon>
        <taxon>Methylococcaceae</taxon>
        <taxon>Methylomonas</taxon>
    </lineage>
</organism>
<dbReference type="InterPro" id="IPR051685">
    <property type="entry name" value="Ycf3/AcsC/BcsC/TPR_MFPF"/>
</dbReference>
<protein>
    <submittedName>
        <fullName evidence="4">Tetratricopeptide repeat protein</fullName>
    </submittedName>
</protein>